<organism evidence="1 2">
    <name type="scientific">Solanum pinnatisectum</name>
    <name type="common">tansyleaf nightshade</name>
    <dbReference type="NCBI Taxonomy" id="50273"/>
    <lineage>
        <taxon>Eukaryota</taxon>
        <taxon>Viridiplantae</taxon>
        <taxon>Streptophyta</taxon>
        <taxon>Embryophyta</taxon>
        <taxon>Tracheophyta</taxon>
        <taxon>Spermatophyta</taxon>
        <taxon>Magnoliopsida</taxon>
        <taxon>eudicotyledons</taxon>
        <taxon>Gunneridae</taxon>
        <taxon>Pentapetalae</taxon>
        <taxon>asterids</taxon>
        <taxon>lamiids</taxon>
        <taxon>Solanales</taxon>
        <taxon>Solanaceae</taxon>
        <taxon>Solanoideae</taxon>
        <taxon>Solaneae</taxon>
        <taxon>Solanum</taxon>
    </lineage>
</organism>
<sequence length="190" mass="22001">MNPTIRTRNQLSLAPMMETNPPNLNSSMNFIIWNCRGGNRSEFRMNFRSLMDCHIPPLELVDDFPFNRMIQVPSVGNFGGMLVLWDDSILELDDITTTRQEIHVMVKPCSSNNSWLLSCIYASTCLNSRKILWDNLRRIKDTYDGKWIIDGDFNKLLTKAEKIGGRPINKLRTSDFWNVTDYCELIDLGF</sequence>
<dbReference type="PANTHER" id="PTHR35218">
    <property type="entry name" value="RNASE H DOMAIN-CONTAINING PROTEIN"/>
    <property type="match status" value="1"/>
</dbReference>
<dbReference type="Proteomes" id="UP001311915">
    <property type="component" value="Unassembled WGS sequence"/>
</dbReference>
<dbReference type="EMBL" id="JAWPEI010000011">
    <property type="protein sequence ID" value="KAK4710020.1"/>
    <property type="molecule type" value="Genomic_DNA"/>
</dbReference>
<accession>A0AAV9K9J4</accession>
<keyword evidence="2" id="KW-1185">Reference proteome</keyword>
<gene>
    <name evidence="1" type="ORF">R3W88_004533</name>
</gene>
<dbReference type="InterPro" id="IPR036691">
    <property type="entry name" value="Endo/exonu/phosph_ase_sf"/>
</dbReference>
<dbReference type="SUPFAM" id="SSF56219">
    <property type="entry name" value="DNase I-like"/>
    <property type="match status" value="1"/>
</dbReference>
<proteinExistence type="predicted"/>
<dbReference type="Gene3D" id="3.60.10.10">
    <property type="entry name" value="Endonuclease/exonuclease/phosphatase"/>
    <property type="match status" value="1"/>
</dbReference>
<comment type="caution">
    <text evidence="1">The sequence shown here is derived from an EMBL/GenBank/DDBJ whole genome shotgun (WGS) entry which is preliminary data.</text>
</comment>
<dbReference type="AlphaFoldDB" id="A0AAV9K9J4"/>
<evidence type="ECO:0000313" key="1">
    <source>
        <dbReference type="EMBL" id="KAK4710020.1"/>
    </source>
</evidence>
<evidence type="ECO:0000313" key="2">
    <source>
        <dbReference type="Proteomes" id="UP001311915"/>
    </source>
</evidence>
<dbReference type="PANTHER" id="PTHR35218:SF9">
    <property type="entry name" value="ENDONUCLEASE_EXONUCLEASE_PHOSPHATASE DOMAIN-CONTAINING PROTEIN"/>
    <property type="match status" value="1"/>
</dbReference>
<reference evidence="1 2" key="1">
    <citation type="submission" date="2023-10" db="EMBL/GenBank/DDBJ databases">
        <title>Genome-Wide Identification Analysis in wild type Solanum Pinnatisectum Reveals Some Genes Defensing Phytophthora Infestans.</title>
        <authorList>
            <person name="Sun C."/>
        </authorList>
    </citation>
    <scope>NUCLEOTIDE SEQUENCE [LARGE SCALE GENOMIC DNA]</scope>
    <source>
        <strain evidence="1">LQN</strain>
        <tissue evidence="1">Leaf</tissue>
    </source>
</reference>
<name>A0AAV9K9J4_9SOLN</name>
<protein>
    <submittedName>
        <fullName evidence="1">Uncharacterized protein</fullName>
    </submittedName>
</protein>